<proteinExistence type="predicted"/>
<dbReference type="PANTHER" id="PTHR34117">
    <property type="entry name" value="STYLE CELL-CYCLE INHIBITOR 1"/>
    <property type="match status" value="1"/>
</dbReference>
<feature type="compositionally biased region" description="Acidic residues" evidence="1">
    <location>
        <begin position="18"/>
        <end position="29"/>
    </location>
</feature>
<dbReference type="EMBL" id="AGSI01000016">
    <property type="protein sequence ID" value="EIE20044.1"/>
    <property type="molecule type" value="Genomic_DNA"/>
</dbReference>
<feature type="region of interest" description="Disordered" evidence="1">
    <location>
        <begin position="1"/>
        <end position="94"/>
    </location>
</feature>
<keyword evidence="3" id="KW-1185">Reference proteome</keyword>
<dbReference type="KEGG" id="csl:COCSUDRAFT_48583"/>
<dbReference type="STRING" id="574566.I0YNS5"/>
<feature type="region of interest" description="Disordered" evidence="1">
    <location>
        <begin position="236"/>
        <end position="262"/>
    </location>
</feature>
<reference evidence="2 3" key="1">
    <citation type="journal article" date="2012" name="Genome Biol.">
        <title>The genome of the polar eukaryotic microalga coccomyxa subellipsoidea reveals traits of cold adaptation.</title>
        <authorList>
            <person name="Blanc G."/>
            <person name="Agarkova I."/>
            <person name="Grimwood J."/>
            <person name="Kuo A."/>
            <person name="Brueggeman A."/>
            <person name="Dunigan D."/>
            <person name="Gurnon J."/>
            <person name="Ladunga I."/>
            <person name="Lindquist E."/>
            <person name="Lucas S."/>
            <person name="Pangilinan J."/>
            <person name="Proschold T."/>
            <person name="Salamov A."/>
            <person name="Schmutz J."/>
            <person name="Weeks D."/>
            <person name="Yamada T."/>
            <person name="Claverie J.M."/>
            <person name="Grigoriev I."/>
            <person name="Van Etten J."/>
            <person name="Lomsadze A."/>
            <person name="Borodovsky M."/>
        </authorList>
    </citation>
    <scope>NUCLEOTIDE SEQUENCE [LARGE SCALE GENOMIC DNA]</scope>
    <source>
        <strain evidence="2 3">C-169</strain>
    </source>
</reference>
<dbReference type="eggNOG" id="ENOG502S2GY">
    <property type="taxonomic scope" value="Eukaryota"/>
</dbReference>
<gene>
    <name evidence="2" type="ORF">COCSUDRAFT_48583</name>
</gene>
<protein>
    <submittedName>
        <fullName evidence="2">Uncharacterized protein</fullName>
    </submittedName>
</protein>
<accession>I0YNS5</accession>
<feature type="compositionally biased region" description="Basic residues" evidence="1">
    <location>
        <begin position="36"/>
        <end position="52"/>
    </location>
</feature>
<dbReference type="OrthoDB" id="2139939at2759"/>
<dbReference type="Proteomes" id="UP000007264">
    <property type="component" value="Unassembled WGS sequence"/>
</dbReference>
<dbReference type="AlphaFoldDB" id="I0YNS5"/>
<sequence length="322" mass="36293">MGKEGKSKKAHERKRDVEDDSDDDSGSSDDEPRNDKSKHKHSKKHKKEKKHKKSDEDKHLLKAAKKFLKQKLKGGETGGKSGTEEDNEPLRKNEAINVLTEDDYFRKNAEFSEWLQVERGQFFNELSTEETHALFAGFVADWNARKLPARYYRGITDTSLRRTKHAWGIRGTEESGRAALGMAAALEDDRETFGAQKQAVAAERKDWRAQQQEALDEILPKATGREAQIEKKMARREAARERDASPDIVKLPGGGDVMGGDDSLEAAKAREAKRSDWRMKQQMAKREEVNHKLSAAQAAEDAKMAAFRAIVAQGPISIPKRQ</sequence>
<dbReference type="GeneID" id="17038023"/>
<evidence type="ECO:0000313" key="2">
    <source>
        <dbReference type="EMBL" id="EIE20044.1"/>
    </source>
</evidence>
<evidence type="ECO:0000313" key="3">
    <source>
        <dbReference type="Proteomes" id="UP000007264"/>
    </source>
</evidence>
<dbReference type="InterPro" id="IPR044688">
    <property type="entry name" value="SCI-1-like"/>
</dbReference>
<dbReference type="PANTHER" id="PTHR34117:SF1">
    <property type="entry name" value="STYLE CELL-CYCLE INHIBITOR 1"/>
    <property type="match status" value="1"/>
</dbReference>
<feature type="compositionally biased region" description="Basic and acidic residues" evidence="1">
    <location>
        <begin position="236"/>
        <end position="245"/>
    </location>
</feature>
<comment type="caution">
    <text evidence="2">The sequence shown here is derived from an EMBL/GenBank/DDBJ whole genome shotgun (WGS) entry which is preliminary data.</text>
</comment>
<evidence type="ECO:0000256" key="1">
    <source>
        <dbReference type="SAM" id="MobiDB-lite"/>
    </source>
</evidence>
<dbReference type="RefSeq" id="XP_005644588.1">
    <property type="nucleotide sequence ID" value="XM_005644531.1"/>
</dbReference>
<organism evidence="2 3">
    <name type="scientific">Coccomyxa subellipsoidea (strain C-169)</name>
    <name type="common">Green microalga</name>
    <dbReference type="NCBI Taxonomy" id="574566"/>
    <lineage>
        <taxon>Eukaryota</taxon>
        <taxon>Viridiplantae</taxon>
        <taxon>Chlorophyta</taxon>
        <taxon>core chlorophytes</taxon>
        <taxon>Trebouxiophyceae</taxon>
        <taxon>Trebouxiophyceae incertae sedis</taxon>
        <taxon>Coccomyxaceae</taxon>
        <taxon>Coccomyxa</taxon>
        <taxon>Coccomyxa subellipsoidea</taxon>
    </lineage>
</organism>
<name>I0YNS5_COCSC</name>
<feature type="compositionally biased region" description="Basic and acidic residues" evidence="1">
    <location>
        <begin position="1"/>
        <end position="17"/>
    </location>
</feature>
<feature type="compositionally biased region" description="Basic residues" evidence="1">
    <location>
        <begin position="61"/>
        <end position="72"/>
    </location>
</feature>